<dbReference type="OrthoDB" id="5874059at2759"/>
<keyword evidence="4 12" id="KW-0894">Sodium channel</keyword>
<dbReference type="PANTHER" id="PTHR11690">
    <property type="entry name" value="AMILORIDE-SENSITIVE SODIUM CHANNEL-RELATED"/>
    <property type="match status" value="1"/>
</dbReference>
<keyword evidence="11 12" id="KW-0407">Ion channel</keyword>
<evidence type="ECO:0000256" key="5">
    <source>
        <dbReference type="ARBA" id="ARBA00022692"/>
    </source>
</evidence>
<keyword evidence="13" id="KW-0175">Coiled coil</keyword>
<comment type="subcellular location">
    <subcellularLocation>
        <location evidence="1">Membrane</location>
        <topology evidence="1">Multi-pass membrane protein</topology>
    </subcellularLocation>
</comment>
<evidence type="ECO:0000313" key="15">
    <source>
        <dbReference type="Proteomes" id="UP000183832"/>
    </source>
</evidence>
<dbReference type="GO" id="GO:0015280">
    <property type="term" value="F:ligand-gated sodium channel activity"/>
    <property type="evidence" value="ECO:0007669"/>
    <property type="project" value="TreeGrafter"/>
</dbReference>
<dbReference type="PANTHER" id="PTHR11690:SF288">
    <property type="entry name" value="AMILORIDE-SENSITIVE NA+ CHANNEL-RELATED"/>
    <property type="match status" value="1"/>
</dbReference>
<accession>A0A1J1HL65</accession>
<sequence>MKNRKEFQSRIGLRRHQRKLNEQKRNEIKIKNEEWEMLEENPIKKWFSNFCNHTTIHDITYLGQSNLHWSESPLSTVVESTIFPVSEISFPAITICNTNRFHKERFLKAKDIFLPDADRETREEFQLFLTNLNNSQFGAFDEFDEKAFNLTPTMELKLNSLNLTEVFKFVMLSCEEIIFNDKCWWRNKYFNCCDNLIYLQRSGYGLCYSFNNAVSNIGLRRKVEKLF</sequence>
<evidence type="ECO:0000256" key="11">
    <source>
        <dbReference type="ARBA" id="ARBA00023303"/>
    </source>
</evidence>
<evidence type="ECO:0000256" key="2">
    <source>
        <dbReference type="ARBA" id="ARBA00007193"/>
    </source>
</evidence>
<feature type="coiled-coil region" evidence="13">
    <location>
        <begin position="13"/>
        <end position="41"/>
    </location>
</feature>
<evidence type="ECO:0000256" key="6">
    <source>
        <dbReference type="ARBA" id="ARBA00022989"/>
    </source>
</evidence>
<evidence type="ECO:0000256" key="4">
    <source>
        <dbReference type="ARBA" id="ARBA00022461"/>
    </source>
</evidence>
<evidence type="ECO:0000256" key="8">
    <source>
        <dbReference type="ARBA" id="ARBA00023065"/>
    </source>
</evidence>
<evidence type="ECO:0000256" key="10">
    <source>
        <dbReference type="ARBA" id="ARBA00023201"/>
    </source>
</evidence>
<organism evidence="14 15">
    <name type="scientific">Clunio marinus</name>
    <dbReference type="NCBI Taxonomy" id="568069"/>
    <lineage>
        <taxon>Eukaryota</taxon>
        <taxon>Metazoa</taxon>
        <taxon>Ecdysozoa</taxon>
        <taxon>Arthropoda</taxon>
        <taxon>Hexapoda</taxon>
        <taxon>Insecta</taxon>
        <taxon>Pterygota</taxon>
        <taxon>Neoptera</taxon>
        <taxon>Endopterygota</taxon>
        <taxon>Diptera</taxon>
        <taxon>Nematocera</taxon>
        <taxon>Chironomoidea</taxon>
        <taxon>Chironomidae</taxon>
        <taxon>Clunio</taxon>
    </lineage>
</organism>
<evidence type="ECO:0000256" key="9">
    <source>
        <dbReference type="ARBA" id="ARBA00023136"/>
    </source>
</evidence>
<keyword evidence="5 12" id="KW-0812">Transmembrane</keyword>
<gene>
    <name evidence="14" type="ORF">CLUMA_CG001003</name>
</gene>
<evidence type="ECO:0000256" key="3">
    <source>
        <dbReference type="ARBA" id="ARBA00022448"/>
    </source>
</evidence>
<reference evidence="14 15" key="1">
    <citation type="submission" date="2015-04" db="EMBL/GenBank/DDBJ databases">
        <authorList>
            <person name="Syromyatnikov M.Y."/>
            <person name="Popov V.N."/>
        </authorList>
    </citation>
    <scope>NUCLEOTIDE SEQUENCE [LARGE SCALE GENOMIC DNA]</scope>
</reference>
<evidence type="ECO:0000256" key="7">
    <source>
        <dbReference type="ARBA" id="ARBA00023053"/>
    </source>
</evidence>
<name>A0A1J1HL65_9DIPT</name>
<comment type="similarity">
    <text evidence="2 12">Belongs to the amiloride-sensitive sodium channel (TC 1.A.6) family.</text>
</comment>
<dbReference type="GO" id="GO:0005886">
    <property type="term" value="C:plasma membrane"/>
    <property type="evidence" value="ECO:0007669"/>
    <property type="project" value="TreeGrafter"/>
</dbReference>
<keyword evidence="3 12" id="KW-0813">Transport</keyword>
<evidence type="ECO:0000313" key="14">
    <source>
        <dbReference type="EMBL" id="CRK87198.1"/>
    </source>
</evidence>
<keyword evidence="9" id="KW-0472">Membrane</keyword>
<dbReference type="Proteomes" id="UP000183832">
    <property type="component" value="Unassembled WGS sequence"/>
</dbReference>
<evidence type="ECO:0000256" key="12">
    <source>
        <dbReference type="RuleBase" id="RU000679"/>
    </source>
</evidence>
<keyword evidence="6" id="KW-1133">Transmembrane helix</keyword>
<keyword evidence="7" id="KW-0915">Sodium</keyword>
<protein>
    <submittedName>
        <fullName evidence="14">CLUMA_CG001003, isoform A</fullName>
    </submittedName>
</protein>
<evidence type="ECO:0000256" key="13">
    <source>
        <dbReference type="SAM" id="Coils"/>
    </source>
</evidence>
<evidence type="ECO:0000256" key="1">
    <source>
        <dbReference type="ARBA" id="ARBA00004141"/>
    </source>
</evidence>
<keyword evidence="8 12" id="KW-0406">Ion transport</keyword>
<dbReference type="EMBL" id="CVRI01000004">
    <property type="protein sequence ID" value="CRK87198.1"/>
    <property type="molecule type" value="Genomic_DNA"/>
</dbReference>
<dbReference type="AlphaFoldDB" id="A0A1J1HL65"/>
<dbReference type="Pfam" id="PF00858">
    <property type="entry name" value="ASC"/>
    <property type="match status" value="1"/>
</dbReference>
<keyword evidence="15" id="KW-1185">Reference proteome</keyword>
<proteinExistence type="inferred from homology"/>
<dbReference type="InterPro" id="IPR001873">
    <property type="entry name" value="ENaC"/>
</dbReference>
<keyword evidence="10 12" id="KW-0739">Sodium transport</keyword>
<dbReference type="STRING" id="568069.A0A1J1HL65"/>